<sequence length="239" mass="27399">MEAPLSDDSCDSEIKNMKNQLTEFGLEDENLTKEEMSDLIKAFNNSKSTAKEDELSRAKEEIPECEASSRKQMKRRYKNVKDRRMPWSVLPNNITPAEKARALAVYIKMMSINNYRQARLSANFTVWPPPIQIIEETTRIQPIRSTRSGRSVPMYAGFDDDSSDLDFVITKTKKRKTSTSEHHTGEGEYSNKVISLKRKTSKDENTRPVKEPKMTADNNKDTAGNNIKPKKELFTLIED</sequence>
<proteinExistence type="predicted"/>
<evidence type="ECO:0000313" key="2">
    <source>
        <dbReference type="Proteomes" id="UP001064048"/>
    </source>
</evidence>
<dbReference type="Proteomes" id="UP001064048">
    <property type="component" value="Chromosome 10"/>
</dbReference>
<accession>A0ACC0JEB4</accession>
<keyword evidence="2" id="KW-1185">Reference proteome</keyword>
<reference evidence="1 2" key="1">
    <citation type="journal article" date="2022" name="Genome Biol. Evol.">
        <title>The Spruce Budworm Genome: Reconstructing the Evolutionary History of Antifreeze Proteins.</title>
        <authorList>
            <person name="Beliveau C."/>
            <person name="Gagne P."/>
            <person name="Picq S."/>
            <person name="Vernygora O."/>
            <person name="Keeling C.I."/>
            <person name="Pinkney K."/>
            <person name="Doucet D."/>
            <person name="Wen F."/>
            <person name="Johnston J.S."/>
            <person name="Maaroufi H."/>
            <person name="Boyle B."/>
            <person name="Laroche J."/>
            <person name="Dewar K."/>
            <person name="Juretic N."/>
            <person name="Blackburn G."/>
            <person name="Nisole A."/>
            <person name="Brunet B."/>
            <person name="Brandao M."/>
            <person name="Lumley L."/>
            <person name="Duan J."/>
            <person name="Quan G."/>
            <person name="Lucarotti C.J."/>
            <person name="Roe A.D."/>
            <person name="Sperling F.A.H."/>
            <person name="Levesque R.C."/>
            <person name="Cusson M."/>
        </authorList>
    </citation>
    <scope>NUCLEOTIDE SEQUENCE [LARGE SCALE GENOMIC DNA]</scope>
    <source>
        <strain evidence="1">Glfc:IPQL:Cfum</strain>
    </source>
</reference>
<name>A0ACC0JEB4_CHOFU</name>
<protein>
    <submittedName>
        <fullName evidence="1">Uncharacterized protein</fullName>
    </submittedName>
</protein>
<evidence type="ECO:0000313" key="1">
    <source>
        <dbReference type="EMBL" id="KAI8422441.1"/>
    </source>
</evidence>
<comment type="caution">
    <text evidence="1">The sequence shown here is derived from an EMBL/GenBank/DDBJ whole genome shotgun (WGS) entry which is preliminary data.</text>
</comment>
<gene>
    <name evidence="1" type="ORF">MSG28_006280</name>
</gene>
<organism evidence="1 2">
    <name type="scientific">Choristoneura fumiferana</name>
    <name type="common">Spruce budworm moth</name>
    <name type="synonym">Archips fumiferana</name>
    <dbReference type="NCBI Taxonomy" id="7141"/>
    <lineage>
        <taxon>Eukaryota</taxon>
        <taxon>Metazoa</taxon>
        <taxon>Ecdysozoa</taxon>
        <taxon>Arthropoda</taxon>
        <taxon>Hexapoda</taxon>
        <taxon>Insecta</taxon>
        <taxon>Pterygota</taxon>
        <taxon>Neoptera</taxon>
        <taxon>Endopterygota</taxon>
        <taxon>Lepidoptera</taxon>
        <taxon>Glossata</taxon>
        <taxon>Ditrysia</taxon>
        <taxon>Tortricoidea</taxon>
        <taxon>Tortricidae</taxon>
        <taxon>Tortricinae</taxon>
        <taxon>Choristoneura</taxon>
    </lineage>
</organism>
<dbReference type="EMBL" id="CM046110">
    <property type="protein sequence ID" value="KAI8422441.1"/>
    <property type="molecule type" value="Genomic_DNA"/>
</dbReference>